<keyword evidence="3" id="KW-1185">Reference proteome</keyword>
<evidence type="ECO:0000256" key="1">
    <source>
        <dbReference type="SAM" id="Phobius"/>
    </source>
</evidence>
<feature type="transmembrane region" description="Helical" evidence="1">
    <location>
        <begin position="92"/>
        <end position="113"/>
    </location>
</feature>
<feature type="transmembrane region" description="Helical" evidence="1">
    <location>
        <begin position="125"/>
        <end position="148"/>
    </location>
</feature>
<dbReference type="AlphaFoldDB" id="A0A4P7VZX1"/>
<sequence>MSFIVGLTLNLSPLTFARRDDTLLALIPAKPVEKWLVYILYSLIAVPLVVEGVWYSLEFIFRILNSGYTIQDIMWARVKLDSDMMDLPERSLIIALSLVQSYAIIATVLYVVLKAVRNRVVKGLLGLLGILFASSILAAIIGGTVAYFNISADPKMIDNPADLIKNMISVFGIIYVLLAVYSIILTVMIYRHVKAGEIKA</sequence>
<dbReference type="EMBL" id="CP039396">
    <property type="protein sequence ID" value="QCD41131.1"/>
    <property type="molecule type" value="Genomic_DNA"/>
</dbReference>
<reference evidence="3" key="1">
    <citation type="submission" date="2019-02" db="EMBL/GenBank/DDBJ databases">
        <title>Isolation and identification of novel species under the genus Muribaculum.</title>
        <authorList>
            <person name="Miyake S."/>
            <person name="Ding Y."/>
            <person name="Low A."/>
            <person name="Soh M."/>
            <person name="Seedorf H."/>
        </authorList>
    </citation>
    <scope>NUCLEOTIDE SEQUENCE [LARGE SCALE GENOMIC DNA]</scope>
    <source>
        <strain evidence="3">H5</strain>
    </source>
</reference>
<evidence type="ECO:0000313" key="2">
    <source>
        <dbReference type="EMBL" id="QCD41131.1"/>
    </source>
</evidence>
<accession>A0A4P7VZX1</accession>
<feature type="transmembrane region" description="Helical" evidence="1">
    <location>
        <begin position="35"/>
        <end position="57"/>
    </location>
</feature>
<organism evidence="2 3">
    <name type="scientific">Duncaniella dubosii</name>
    <dbReference type="NCBI Taxonomy" id="2518971"/>
    <lineage>
        <taxon>Bacteria</taxon>
        <taxon>Pseudomonadati</taxon>
        <taxon>Bacteroidota</taxon>
        <taxon>Bacteroidia</taxon>
        <taxon>Bacteroidales</taxon>
        <taxon>Muribaculaceae</taxon>
        <taxon>Duncaniella</taxon>
    </lineage>
</organism>
<keyword evidence="1" id="KW-0472">Membrane</keyword>
<feature type="transmembrane region" description="Helical" evidence="1">
    <location>
        <begin position="168"/>
        <end position="190"/>
    </location>
</feature>
<evidence type="ECO:0000313" key="3">
    <source>
        <dbReference type="Proteomes" id="UP000297149"/>
    </source>
</evidence>
<protein>
    <recommendedName>
        <fullName evidence="4">DUF2975 domain-containing protein</fullName>
    </recommendedName>
</protein>
<dbReference type="RefSeq" id="WP_136413733.1">
    <property type="nucleotide sequence ID" value="NZ_CP039396.1"/>
</dbReference>
<evidence type="ECO:0008006" key="4">
    <source>
        <dbReference type="Google" id="ProtNLM"/>
    </source>
</evidence>
<name>A0A4P7VZX1_9BACT</name>
<keyword evidence="1" id="KW-1133">Transmembrane helix</keyword>
<dbReference type="KEGG" id="ddb:E7747_01690"/>
<gene>
    <name evidence="2" type="ORF">E7747_01690</name>
</gene>
<keyword evidence="1" id="KW-0812">Transmembrane</keyword>
<dbReference type="Proteomes" id="UP000297149">
    <property type="component" value="Chromosome"/>
</dbReference>
<proteinExistence type="predicted"/>